<dbReference type="Pfam" id="PF13614">
    <property type="entry name" value="AAA_31"/>
    <property type="match status" value="1"/>
</dbReference>
<dbReference type="AlphaFoldDB" id="Q9X551"/>
<organism evidence="2">
    <name type="scientific">Corynebacterium glutamicum</name>
    <name type="common">Brevibacterium saccharolyticum</name>
    <dbReference type="NCBI Taxonomy" id="1718"/>
    <lineage>
        <taxon>Bacteria</taxon>
        <taxon>Bacillati</taxon>
        <taxon>Actinomycetota</taxon>
        <taxon>Actinomycetes</taxon>
        <taxon>Mycobacteriales</taxon>
        <taxon>Corynebacteriaceae</taxon>
        <taxon>Corynebacterium</taxon>
    </lineage>
</organism>
<reference evidence="2" key="1">
    <citation type="journal article" date="2000" name="Plasmid">
        <title>TetZ, a new tetracycline resistance determinant discovered in gram-positive bacteria, shows high homology to gram-negative regulated efflux systems.</title>
        <authorList>
            <person name="Tauch A."/>
            <person name="Puhler A."/>
            <person name="Kalinowski J."/>
            <person name="Thierbach G."/>
        </authorList>
    </citation>
    <scope>NUCLEOTIDE SEQUENCE</scope>
    <source>
        <strain evidence="2">22243</strain>
    </source>
</reference>
<dbReference type="InterPro" id="IPR050678">
    <property type="entry name" value="DNA_Partitioning_ATPase"/>
</dbReference>
<dbReference type="InterPro" id="IPR025669">
    <property type="entry name" value="AAA_dom"/>
</dbReference>
<accession>Q9X551</accession>
<feature type="domain" description="AAA" evidence="1">
    <location>
        <begin position="4"/>
        <end position="183"/>
    </location>
</feature>
<sequence>MTAQIFALCNQKGGVGKSTTTFHLARSGVLRGLRVLVVDNDPQGNLTAVAAAEPVSEDQAGLADALSSRASETVRDVIVPGIWPGLDVVPTSGVTLGTVRDELVIAGAGREGRLREALATVAEDYDLILIDCAPSLDQLTINGLTAAHGVLVVTHSKQWSLSGLSQLLDTIESVRGYYNPSLTVAGVLVNQHEERTVSGQTWLDELHTAAEARGLRVLTPPIPKRVVIADATEAARGLDEWGSAEATTLATLYSKHLATIEGVKP</sequence>
<dbReference type="EMBL" id="AF121000">
    <property type="protein sequence ID" value="AAD25070.1"/>
    <property type="molecule type" value="Genomic_DNA"/>
</dbReference>
<keyword evidence="2" id="KW-0614">Plasmid</keyword>
<gene>
    <name evidence="2" type="primary">parB</name>
</gene>
<evidence type="ECO:0000313" key="2">
    <source>
        <dbReference type="EMBL" id="AAD25070.1"/>
    </source>
</evidence>
<dbReference type="PANTHER" id="PTHR13696">
    <property type="entry name" value="P-LOOP CONTAINING NUCLEOSIDE TRIPHOSPHATE HYDROLASE"/>
    <property type="match status" value="1"/>
</dbReference>
<dbReference type="InterPro" id="IPR027417">
    <property type="entry name" value="P-loop_NTPase"/>
</dbReference>
<proteinExistence type="predicted"/>
<dbReference type="RefSeq" id="WP_010889972.1">
    <property type="nucleotide sequence ID" value="NC_001415.1"/>
</dbReference>
<dbReference type="SUPFAM" id="SSF52540">
    <property type="entry name" value="P-loop containing nucleoside triphosphate hydrolases"/>
    <property type="match status" value="1"/>
</dbReference>
<protein>
    <submittedName>
        <fullName evidence="2">Plasmid partition protein homolog ParB</fullName>
    </submittedName>
</protein>
<name>Q9X551_CORGT</name>
<dbReference type="CDD" id="cd02042">
    <property type="entry name" value="ParAB_family"/>
    <property type="match status" value="1"/>
</dbReference>
<dbReference type="PANTHER" id="PTHR13696:SF52">
    <property type="entry name" value="PARA FAMILY PROTEIN CT_582"/>
    <property type="match status" value="1"/>
</dbReference>
<geneLocation type="plasmid" evidence="2">
    <name>pAG1</name>
</geneLocation>
<evidence type="ECO:0000259" key="1">
    <source>
        <dbReference type="Pfam" id="PF13614"/>
    </source>
</evidence>
<dbReference type="Gene3D" id="3.40.50.300">
    <property type="entry name" value="P-loop containing nucleotide triphosphate hydrolases"/>
    <property type="match status" value="1"/>
</dbReference>
<reference evidence="2" key="2">
    <citation type="submission" date="2001-01" db="EMBL/GenBank/DDBJ databases">
        <authorList>
            <person name="Tauch A."/>
        </authorList>
    </citation>
    <scope>NUCLEOTIDE SEQUENCE</scope>
    <source>
        <strain evidence="2">22243</strain>
        <plasmid evidence="2">pAG1</plasmid>
    </source>
</reference>